<evidence type="ECO:0000313" key="2">
    <source>
        <dbReference type="Proteomes" id="UP000823915"/>
    </source>
</evidence>
<reference evidence="1" key="2">
    <citation type="submission" date="2021-04" db="EMBL/GenBank/DDBJ databases">
        <authorList>
            <person name="Gilroy R."/>
        </authorList>
    </citation>
    <scope>NUCLEOTIDE SEQUENCE</scope>
    <source>
        <strain evidence="1">1282</strain>
    </source>
</reference>
<dbReference type="Proteomes" id="UP000823915">
    <property type="component" value="Unassembled WGS sequence"/>
</dbReference>
<comment type="caution">
    <text evidence="1">The sequence shown here is derived from an EMBL/GenBank/DDBJ whole genome shotgun (WGS) entry which is preliminary data.</text>
</comment>
<name>A0A9D2BZN7_9FIRM</name>
<organism evidence="1 2">
    <name type="scientific">Candidatus Acutalibacter pullistercoris</name>
    <dbReference type="NCBI Taxonomy" id="2838418"/>
    <lineage>
        <taxon>Bacteria</taxon>
        <taxon>Bacillati</taxon>
        <taxon>Bacillota</taxon>
        <taxon>Clostridia</taxon>
        <taxon>Eubacteriales</taxon>
        <taxon>Acutalibacteraceae</taxon>
        <taxon>Acutalibacter</taxon>
    </lineage>
</organism>
<gene>
    <name evidence="1" type="ORF">H9838_04065</name>
</gene>
<sequence length="377" mass="42532">MLWGHPSAPEDAPRRSILHSFRMLAPYEEALPDLGFPLGDMAEGSRQFYAFVKELYVQMYGDPGFFLIPEEEYDNYIQDLGGGEPPDYSCGHKADRQELRLRNRFQQAIRFYAAYLYQLGTRAESLEKGVLLLSEAAWKEARKAVSWPHLMEDLPRRFQRLGALGLDERLEPGGVYVTSTDFPKMLYGLWALCQAPDNEYRYMDFLRLDYAAALAGGPSVEGILRVLTPARRSAGEALHDALTGWGCSPRIRPLNALTSGSKFQVRYWKDGVRRAGFSAGPDSITFHLYFQKPEEITRASALVRARDPKLGAWLDKAVVRRSCACADLRGIELGDGPHKVCGLDCQARFPEPGVGQVQEFLELCRLLEEETARERSQ</sequence>
<accession>A0A9D2BZN7</accession>
<dbReference type="AlphaFoldDB" id="A0A9D2BZN7"/>
<protein>
    <submittedName>
        <fullName evidence="1">Uncharacterized protein</fullName>
    </submittedName>
</protein>
<proteinExistence type="predicted"/>
<dbReference type="EMBL" id="DXDU01000065">
    <property type="protein sequence ID" value="HIY26333.1"/>
    <property type="molecule type" value="Genomic_DNA"/>
</dbReference>
<reference evidence="1" key="1">
    <citation type="journal article" date="2021" name="PeerJ">
        <title>Extensive microbial diversity within the chicken gut microbiome revealed by metagenomics and culture.</title>
        <authorList>
            <person name="Gilroy R."/>
            <person name="Ravi A."/>
            <person name="Getino M."/>
            <person name="Pursley I."/>
            <person name="Horton D.L."/>
            <person name="Alikhan N.F."/>
            <person name="Baker D."/>
            <person name="Gharbi K."/>
            <person name="Hall N."/>
            <person name="Watson M."/>
            <person name="Adriaenssens E.M."/>
            <person name="Foster-Nyarko E."/>
            <person name="Jarju S."/>
            <person name="Secka A."/>
            <person name="Antonio M."/>
            <person name="Oren A."/>
            <person name="Chaudhuri R.R."/>
            <person name="La Ragione R."/>
            <person name="Hildebrand F."/>
            <person name="Pallen M.J."/>
        </authorList>
    </citation>
    <scope>NUCLEOTIDE SEQUENCE</scope>
    <source>
        <strain evidence="1">1282</strain>
    </source>
</reference>
<evidence type="ECO:0000313" key="1">
    <source>
        <dbReference type="EMBL" id="HIY26333.1"/>
    </source>
</evidence>